<gene>
    <name evidence="2" type="ORF">LWI28_013929</name>
</gene>
<dbReference type="EMBL" id="JAJSOW010000104">
    <property type="protein sequence ID" value="KAI9169549.1"/>
    <property type="molecule type" value="Genomic_DNA"/>
</dbReference>
<accession>A0AAD5IS05</accession>
<evidence type="ECO:0000313" key="2">
    <source>
        <dbReference type="EMBL" id="KAI9169549.1"/>
    </source>
</evidence>
<comment type="caution">
    <text evidence="2">The sequence shown here is derived from an EMBL/GenBank/DDBJ whole genome shotgun (WGS) entry which is preliminary data.</text>
</comment>
<dbReference type="InterPro" id="IPR040256">
    <property type="entry name" value="At4g02000-like"/>
</dbReference>
<proteinExistence type="predicted"/>
<evidence type="ECO:0000313" key="3">
    <source>
        <dbReference type="Proteomes" id="UP001064489"/>
    </source>
</evidence>
<sequence length="184" mass="20516">MVVLPQAEPIAGGFGVCKDGVSLLAGSGSGAVGTSVEMERAIEDLKHDLVLKFLSSRPSIDVLRVQIIKTWGFSKVPMISFMVNHHVLLHLANEKHYIHAWAREGRVVAGCQFQIFNWSANFDVNKEPSIVPQWIFLPDLPLHLYRLNCLQSFATGFGRFLGTDNATLYCTRATWARMCVEVDL</sequence>
<feature type="domain" description="DUF4283" evidence="1">
    <location>
        <begin position="42"/>
        <end position="125"/>
    </location>
</feature>
<evidence type="ECO:0000259" key="1">
    <source>
        <dbReference type="Pfam" id="PF14111"/>
    </source>
</evidence>
<dbReference type="AlphaFoldDB" id="A0AAD5IS05"/>
<reference evidence="2" key="2">
    <citation type="submission" date="2023-02" db="EMBL/GenBank/DDBJ databases">
        <authorList>
            <person name="Swenson N.G."/>
            <person name="Wegrzyn J.L."/>
            <person name="Mcevoy S.L."/>
        </authorList>
    </citation>
    <scope>NUCLEOTIDE SEQUENCE</scope>
    <source>
        <strain evidence="2">91603</strain>
        <tissue evidence="2">Leaf</tissue>
    </source>
</reference>
<organism evidence="2 3">
    <name type="scientific">Acer negundo</name>
    <name type="common">Box elder</name>
    <dbReference type="NCBI Taxonomy" id="4023"/>
    <lineage>
        <taxon>Eukaryota</taxon>
        <taxon>Viridiplantae</taxon>
        <taxon>Streptophyta</taxon>
        <taxon>Embryophyta</taxon>
        <taxon>Tracheophyta</taxon>
        <taxon>Spermatophyta</taxon>
        <taxon>Magnoliopsida</taxon>
        <taxon>eudicotyledons</taxon>
        <taxon>Gunneridae</taxon>
        <taxon>Pentapetalae</taxon>
        <taxon>rosids</taxon>
        <taxon>malvids</taxon>
        <taxon>Sapindales</taxon>
        <taxon>Sapindaceae</taxon>
        <taxon>Hippocastanoideae</taxon>
        <taxon>Acereae</taxon>
        <taxon>Acer</taxon>
    </lineage>
</organism>
<reference evidence="2" key="1">
    <citation type="journal article" date="2022" name="Plant J.">
        <title>Strategies of tolerance reflected in two North American maple genomes.</title>
        <authorList>
            <person name="McEvoy S.L."/>
            <person name="Sezen U.U."/>
            <person name="Trouern-Trend A."/>
            <person name="McMahon S.M."/>
            <person name="Schaberg P.G."/>
            <person name="Yang J."/>
            <person name="Wegrzyn J.L."/>
            <person name="Swenson N.G."/>
        </authorList>
    </citation>
    <scope>NUCLEOTIDE SEQUENCE</scope>
    <source>
        <strain evidence="2">91603</strain>
    </source>
</reference>
<keyword evidence="3" id="KW-1185">Reference proteome</keyword>
<protein>
    <recommendedName>
        <fullName evidence="1">DUF4283 domain-containing protein</fullName>
    </recommendedName>
</protein>
<name>A0AAD5IS05_ACENE</name>
<dbReference type="PANTHER" id="PTHR31286">
    <property type="entry name" value="GLYCINE-RICH CELL WALL STRUCTURAL PROTEIN 1.8-LIKE"/>
    <property type="match status" value="1"/>
</dbReference>
<dbReference type="Proteomes" id="UP001064489">
    <property type="component" value="Chromosome 7"/>
</dbReference>
<dbReference type="PANTHER" id="PTHR31286:SF99">
    <property type="entry name" value="DUF4283 DOMAIN-CONTAINING PROTEIN"/>
    <property type="match status" value="1"/>
</dbReference>
<dbReference type="InterPro" id="IPR025558">
    <property type="entry name" value="DUF4283"/>
</dbReference>
<dbReference type="Pfam" id="PF14111">
    <property type="entry name" value="DUF4283"/>
    <property type="match status" value="1"/>
</dbReference>